<keyword evidence="3" id="KW-1185">Reference proteome</keyword>
<dbReference type="Gene3D" id="2.60.300.12">
    <property type="entry name" value="HesB-like domain"/>
    <property type="match status" value="1"/>
</dbReference>
<name>A0A0J8J2E2_9LIST</name>
<evidence type="ECO:0000313" key="3">
    <source>
        <dbReference type="Proteomes" id="UP000052258"/>
    </source>
</evidence>
<evidence type="ECO:0000259" key="1">
    <source>
        <dbReference type="Pfam" id="PF01521"/>
    </source>
</evidence>
<dbReference type="Proteomes" id="UP000052258">
    <property type="component" value="Unassembled WGS sequence"/>
</dbReference>
<dbReference type="EMBL" id="AZHO01000030">
    <property type="protein sequence ID" value="KMT58481.1"/>
    <property type="molecule type" value="Genomic_DNA"/>
</dbReference>
<reference evidence="2 3" key="1">
    <citation type="journal article" date="2015" name="Genome Biol. Evol.">
        <title>Comparative Genomics of Listeria Sensu Lato: Genus-Wide Differences in Evolutionary Dynamics and the Progressive Gain of Complex, Potentially Pathogenicity-Related Traits through Lateral Gene Transfer.</title>
        <authorList>
            <person name="Chiara M."/>
            <person name="Caruso M."/>
            <person name="D'Erchia A.M."/>
            <person name="Manzari C."/>
            <person name="Fraccalvieri R."/>
            <person name="Goffredo E."/>
            <person name="Latorre L."/>
            <person name="Miccolupo A."/>
            <person name="Padalino I."/>
            <person name="Santagada G."/>
            <person name="Chiocco D."/>
            <person name="Pesole G."/>
            <person name="Horner D.S."/>
            <person name="Parisi A."/>
        </authorList>
    </citation>
    <scope>NUCLEOTIDE SEQUENCE [LARGE SCALE GENOMIC DNA]</scope>
    <source>
        <strain evidence="2 3">1991</strain>
    </source>
</reference>
<feature type="domain" description="Core" evidence="1">
    <location>
        <begin position="1"/>
        <end position="113"/>
    </location>
</feature>
<dbReference type="RefSeq" id="WP_007473793.1">
    <property type="nucleotide sequence ID" value="NZ_KQ130619.1"/>
</dbReference>
<dbReference type="SUPFAM" id="SSF89360">
    <property type="entry name" value="HesB-like domain"/>
    <property type="match status" value="1"/>
</dbReference>
<organism evidence="2 3">
    <name type="scientific">Listeria fleischmannii 1991</name>
    <dbReference type="NCBI Taxonomy" id="1430899"/>
    <lineage>
        <taxon>Bacteria</taxon>
        <taxon>Bacillati</taxon>
        <taxon>Bacillota</taxon>
        <taxon>Bacilli</taxon>
        <taxon>Bacillales</taxon>
        <taxon>Listeriaceae</taxon>
        <taxon>Listeria</taxon>
    </lineage>
</organism>
<accession>A0A0J8J2E2</accession>
<evidence type="ECO:0000313" key="2">
    <source>
        <dbReference type="EMBL" id="KMT58481.1"/>
    </source>
</evidence>
<dbReference type="InterPro" id="IPR000361">
    <property type="entry name" value="ATAP_core_dom"/>
</dbReference>
<dbReference type="OrthoDB" id="2361502at2"/>
<gene>
    <name evidence="2" type="ORF">X560_2307</name>
</gene>
<proteinExistence type="predicted"/>
<protein>
    <recommendedName>
        <fullName evidence="1">Core domain-containing protein</fullName>
    </recommendedName>
</protein>
<dbReference type="PATRIC" id="fig|1430899.3.peg.2355"/>
<dbReference type="AlphaFoldDB" id="A0A0J8J2E2"/>
<sequence>MYLHIEKSIRDKIEELRTNNEKIILNLNDGAGKFSDNKASCALDLYFDILLVNSNEDLHEYGETLSSDIGPIFMKPYSSVYLEQENILKKGSLGVNVLSGEKSGIICNDVKIKK</sequence>
<comment type="caution">
    <text evidence="2">The sequence shown here is derived from an EMBL/GenBank/DDBJ whole genome shotgun (WGS) entry which is preliminary data.</text>
</comment>
<dbReference type="InterPro" id="IPR035903">
    <property type="entry name" value="HesB-like_dom_sf"/>
</dbReference>
<dbReference type="Pfam" id="PF01521">
    <property type="entry name" value="Fe-S_biosyn"/>
    <property type="match status" value="1"/>
</dbReference>